<dbReference type="STRING" id="1335309.GA0116948_109121"/>
<name>A0A1C4EQU5_9BACT</name>
<evidence type="ECO:0000313" key="1">
    <source>
        <dbReference type="EMBL" id="SCC45883.1"/>
    </source>
</evidence>
<proteinExistence type="predicted"/>
<organism evidence="1 2">
    <name type="scientific">Chitinophaga costaii</name>
    <dbReference type="NCBI Taxonomy" id="1335309"/>
    <lineage>
        <taxon>Bacteria</taxon>
        <taxon>Pseudomonadati</taxon>
        <taxon>Bacteroidota</taxon>
        <taxon>Chitinophagia</taxon>
        <taxon>Chitinophagales</taxon>
        <taxon>Chitinophagaceae</taxon>
        <taxon>Chitinophaga</taxon>
    </lineage>
</organism>
<accession>A0A1C4EQU5</accession>
<dbReference type="AlphaFoldDB" id="A0A1C4EQU5"/>
<dbReference type="EMBL" id="FMAR01000009">
    <property type="protein sequence ID" value="SCC45883.1"/>
    <property type="molecule type" value="Genomic_DNA"/>
</dbReference>
<evidence type="ECO:0000313" key="2">
    <source>
        <dbReference type="Proteomes" id="UP000242818"/>
    </source>
</evidence>
<reference evidence="1 2" key="1">
    <citation type="submission" date="2016-08" db="EMBL/GenBank/DDBJ databases">
        <authorList>
            <person name="Seilhamer J.J."/>
        </authorList>
    </citation>
    <scope>NUCLEOTIDE SEQUENCE [LARGE SCALE GENOMIC DNA]</scope>
    <source>
        <strain evidence="1 2">A37T2</strain>
    </source>
</reference>
<protein>
    <submittedName>
        <fullName evidence="1">Uncharacterized protein</fullName>
    </submittedName>
</protein>
<sequence length="46" mass="5398">MINYFPVVRLPISVPIDLLTNSKQTLMKTYLNPSYIFRTPRSNLEI</sequence>
<keyword evidence="2" id="KW-1185">Reference proteome</keyword>
<dbReference type="Proteomes" id="UP000242818">
    <property type="component" value="Unassembled WGS sequence"/>
</dbReference>
<gene>
    <name evidence="1" type="ORF">GA0116948_109121</name>
</gene>